<feature type="transmembrane region" description="Helical" evidence="14">
    <location>
        <begin position="225"/>
        <end position="248"/>
    </location>
</feature>
<feature type="repeat" description="TPR" evidence="13">
    <location>
        <begin position="538"/>
        <end position="571"/>
    </location>
</feature>
<evidence type="ECO:0000256" key="11">
    <source>
        <dbReference type="ARBA" id="ARBA00022989"/>
    </source>
</evidence>
<feature type="repeat" description="TPR" evidence="13">
    <location>
        <begin position="654"/>
        <end position="687"/>
    </location>
</feature>
<evidence type="ECO:0000256" key="8">
    <source>
        <dbReference type="ARBA" id="ARBA00022737"/>
    </source>
</evidence>
<evidence type="ECO:0000256" key="5">
    <source>
        <dbReference type="ARBA" id="ARBA00012839"/>
    </source>
</evidence>
<feature type="repeat" description="TPR" evidence="13">
    <location>
        <begin position="617"/>
        <end position="650"/>
    </location>
</feature>
<sequence>MARDHFWCTSADPLIVQWPIDPFWCRAILKNQDLLPETPLSHVFYDDFWGTPLTHSGSHKSYRPLCVLSFRLNHLLDGLRPRGYHVGNVLLHATVTGLFTHTARLLTGRSSVATTAGLLFASHPIHTEAVAGIVGRADILACLFFLLAFLGYLKYCKWRDLVVTGWAMWKWTWLLWTAVCAVAALLCKEQGVTVLAVCAVYDVFIHSRLRVADLPQVFFQKKYRGVLEGLLSLGVMAAAFVGFRVYFMGSEVPEFAPADNPAADSDSALTRTLTFLYLPVCNLWLLAYPRTLSFDWSMDAIPLVESCCDIRNMWTISFCAGLTYVTWLVFGVNQHHGKVKKPTSNGYANHCTASTVSANSASVVANKTNAHRRFVRCGSVSSTDSDDSTKYLRYRASLASLHIIIISLALLVFPFVPAMNLFFYVGFVIAERVLYIPSMGYCLLLAHGVYTLLRTQCDRAGARKAVVGAFVCVILVYSVRTVVRNHDWRSEENLYKAGINVNPAKAWGNLGNILNNNGRSSEAEQAYRAALQYRANMADVHYNLGILLQEQKRYEEAIESYMLALQCRPRLSMAYLNLGIIYAATENKEEAGKMYRHCSAIDITGLKDPKLHEQTKISALYNLGRLLADQDKYREAIEIYEEAVAKRPSHYAPQSLYNMLGEAYSKLGQLETAEHWYRESLAVKPDHVPAFLTMGKLCQRRGEIQSAMDWFLKAKTMAPKDASVYQHYGQFLGDLGRHQEAADSYVQAAKWAPDDFELIFNTANALR</sequence>
<evidence type="ECO:0000256" key="3">
    <source>
        <dbReference type="ARBA" id="ARBA00004922"/>
    </source>
</evidence>
<proteinExistence type="inferred from homology"/>
<accession>A0AAD9UDT7</accession>
<feature type="repeat" description="TPR" evidence="13">
    <location>
        <begin position="504"/>
        <end position="537"/>
    </location>
</feature>
<feature type="transmembrane region" description="Helical" evidence="14">
    <location>
        <begin position="133"/>
        <end position="153"/>
    </location>
</feature>
<dbReference type="PROSITE" id="PS50005">
    <property type="entry name" value="TPR"/>
    <property type="match status" value="6"/>
</dbReference>
<feature type="domain" description="DUF1736" evidence="15">
    <location>
        <begin position="250"/>
        <end position="322"/>
    </location>
</feature>
<dbReference type="EMBL" id="JAODUO010000226">
    <property type="protein sequence ID" value="KAK2185689.1"/>
    <property type="molecule type" value="Genomic_DNA"/>
</dbReference>
<dbReference type="PROSITE" id="PS50293">
    <property type="entry name" value="TPR_REGION"/>
    <property type="match status" value="2"/>
</dbReference>
<keyword evidence="6" id="KW-0808">Transferase</keyword>
<comment type="similarity">
    <text evidence="4">Belongs to the TMTC family.</text>
</comment>
<evidence type="ECO:0000256" key="1">
    <source>
        <dbReference type="ARBA" id="ARBA00004141"/>
    </source>
</evidence>
<keyword evidence="11 14" id="KW-1133">Transmembrane helix</keyword>
<evidence type="ECO:0000259" key="15">
    <source>
        <dbReference type="Pfam" id="PF08409"/>
    </source>
</evidence>
<dbReference type="Proteomes" id="UP001209878">
    <property type="component" value="Unassembled WGS sequence"/>
</dbReference>
<keyword evidence="10" id="KW-0256">Endoplasmic reticulum</keyword>
<dbReference type="SUPFAM" id="SSF48452">
    <property type="entry name" value="TPR-like"/>
    <property type="match status" value="2"/>
</dbReference>
<comment type="caution">
    <text evidence="16">The sequence shown here is derived from an EMBL/GenBank/DDBJ whole genome shotgun (WGS) entry which is preliminary data.</text>
</comment>
<keyword evidence="17" id="KW-1185">Reference proteome</keyword>
<dbReference type="InterPro" id="IPR052384">
    <property type="entry name" value="TMTC_O-mannosyltransferase"/>
</dbReference>
<reference evidence="16" key="1">
    <citation type="journal article" date="2023" name="Mol. Biol. Evol.">
        <title>Third-Generation Sequencing Reveals the Adaptive Role of the Epigenome in Three Deep-Sea Polychaetes.</title>
        <authorList>
            <person name="Perez M."/>
            <person name="Aroh O."/>
            <person name="Sun Y."/>
            <person name="Lan Y."/>
            <person name="Juniper S.K."/>
            <person name="Young C.R."/>
            <person name="Angers B."/>
            <person name="Qian P.Y."/>
        </authorList>
    </citation>
    <scope>NUCLEOTIDE SEQUENCE</scope>
    <source>
        <strain evidence="16">R07B-5</strain>
    </source>
</reference>
<dbReference type="GO" id="GO:0005789">
    <property type="term" value="C:endoplasmic reticulum membrane"/>
    <property type="evidence" value="ECO:0007669"/>
    <property type="project" value="TreeGrafter"/>
</dbReference>
<dbReference type="GO" id="GO:0004169">
    <property type="term" value="F:dolichyl-phosphate-mannose-protein mannosyltransferase activity"/>
    <property type="evidence" value="ECO:0007669"/>
    <property type="project" value="UniProtKB-EC"/>
</dbReference>
<feature type="transmembrane region" description="Helical" evidence="14">
    <location>
        <begin position="398"/>
        <end position="427"/>
    </location>
</feature>
<dbReference type="InterPro" id="IPR013618">
    <property type="entry name" value="TMTC_DUF1736"/>
</dbReference>
<dbReference type="Pfam" id="PF13181">
    <property type="entry name" value="TPR_8"/>
    <property type="match status" value="2"/>
</dbReference>
<dbReference type="InterPro" id="IPR011990">
    <property type="entry name" value="TPR-like_helical_dom_sf"/>
</dbReference>
<keyword evidence="7 14" id="KW-0812">Transmembrane</keyword>
<evidence type="ECO:0000256" key="2">
    <source>
        <dbReference type="ARBA" id="ARBA00004240"/>
    </source>
</evidence>
<keyword evidence="12 14" id="KW-0472">Membrane</keyword>
<comment type="subcellular location">
    <subcellularLocation>
        <location evidence="2">Endoplasmic reticulum</location>
    </subcellularLocation>
    <subcellularLocation>
        <location evidence="1">Membrane</location>
        <topology evidence="1">Multi-pass membrane protein</topology>
    </subcellularLocation>
</comment>
<dbReference type="PANTHER" id="PTHR44216:SF3">
    <property type="entry name" value="PROTEIN O-MANNOSYL-TRANSFERASE TMTC2"/>
    <property type="match status" value="1"/>
</dbReference>
<organism evidence="16 17">
    <name type="scientific">Ridgeia piscesae</name>
    <name type="common">Tubeworm</name>
    <dbReference type="NCBI Taxonomy" id="27915"/>
    <lineage>
        <taxon>Eukaryota</taxon>
        <taxon>Metazoa</taxon>
        <taxon>Spiralia</taxon>
        <taxon>Lophotrochozoa</taxon>
        <taxon>Annelida</taxon>
        <taxon>Polychaeta</taxon>
        <taxon>Sedentaria</taxon>
        <taxon>Canalipalpata</taxon>
        <taxon>Sabellida</taxon>
        <taxon>Siboglinidae</taxon>
        <taxon>Ridgeia</taxon>
    </lineage>
</organism>
<evidence type="ECO:0000256" key="13">
    <source>
        <dbReference type="PROSITE-ProRule" id="PRU00339"/>
    </source>
</evidence>
<dbReference type="Gene3D" id="1.25.40.10">
    <property type="entry name" value="Tetratricopeptide repeat domain"/>
    <property type="match status" value="2"/>
</dbReference>
<dbReference type="SMART" id="SM00028">
    <property type="entry name" value="TPR"/>
    <property type="match status" value="7"/>
</dbReference>
<evidence type="ECO:0000256" key="10">
    <source>
        <dbReference type="ARBA" id="ARBA00022824"/>
    </source>
</evidence>
<protein>
    <recommendedName>
        <fullName evidence="5">dolichyl-phosphate-mannose--protein mannosyltransferase</fullName>
        <ecNumber evidence="5">2.4.1.109</ecNumber>
    </recommendedName>
</protein>
<dbReference type="Pfam" id="PF13424">
    <property type="entry name" value="TPR_12"/>
    <property type="match status" value="2"/>
</dbReference>
<evidence type="ECO:0000256" key="12">
    <source>
        <dbReference type="ARBA" id="ARBA00023136"/>
    </source>
</evidence>
<feature type="transmembrane region" description="Helical" evidence="14">
    <location>
        <begin position="465"/>
        <end position="483"/>
    </location>
</feature>
<feature type="transmembrane region" description="Helical" evidence="14">
    <location>
        <begin position="433"/>
        <end position="453"/>
    </location>
</feature>
<keyword evidence="9 13" id="KW-0802">TPR repeat</keyword>
<evidence type="ECO:0000256" key="7">
    <source>
        <dbReference type="ARBA" id="ARBA00022692"/>
    </source>
</evidence>
<dbReference type="InterPro" id="IPR019734">
    <property type="entry name" value="TPR_rpt"/>
</dbReference>
<evidence type="ECO:0000256" key="6">
    <source>
        <dbReference type="ARBA" id="ARBA00022679"/>
    </source>
</evidence>
<dbReference type="AlphaFoldDB" id="A0AAD9UDT7"/>
<dbReference type="Pfam" id="PF08409">
    <property type="entry name" value="TMTC_DUF1736"/>
    <property type="match status" value="1"/>
</dbReference>
<evidence type="ECO:0000313" key="17">
    <source>
        <dbReference type="Proteomes" id="UP001209878"/>
    </source>
</evidence>
<evidence type="ECO:0000256" key="4">
    <source>
        <dbReference type="ARBA" id="ARBA00007882"/>
    </source>
</evidence>
<feature type="repeat" description="TPR" evidence="13">
    <location>
        <begin position="688"/>
        <end position="721"/>
    </location>
</feature>
<keyword evidence="8" id="KW-0677">Repeat</keyword>
<gene>
    <name evidence="16" type="ORF">NP493_226g04024</name>
</gene>
<feature type="transmembrane region" description="Helical" evidence="14">
    <location>
        <begin position="173"/>
        <end position="204"/>
    </location>
</feature>
<evidence type="ECO:0000313" key="16">
    <source>
        <dbReference type="EMBL" id="KAK2185689.1"/>
    </source>
</evidence>
<feature type="repeat" description="TPR" evidence="13">
    <location>
        <begin position="722"/>
        <end position="755"/>
    </location>
</feature>
<evidence type="ECO:0000256" key="14">
    <source>
        <dbReference type="SAM" id="Phobius"/>
    </source>
</evidence>
<comment type="pathway">
    <text evidence="3">Protein modification; protein glycosylation.</text>
</comment>
<name>A0AAD9UDT7_RIDPI</name>
<dbReference type="PANTHER" id="PTHR44216">
    <property type="entry name" value="PROTEIN O-MANNOSYL-TRANSFERASE TMTC2"/>
    <property type="match status" value="1"/>
</dbReference>
<dbReference type="EC" id="2.4.1.109" evidence="5"/>
<evidence type="ECO:0000256" key="9">
    <source>
        <dbReference type="ARBA" id="ARBA00022803"/>
    </source>
</evidence>